<dbReference type="GO" id="GO:0016746">
    <property type="term" value="F:acyltransferase activity"/>
    <property type="evidence" value="ECO:0007669"/>
    <property type="project" value="UniProtKB-KW"/>
</dbReference>
<dbReference type="Gene3D" id="3.40.630.30">
    <property type="match status" value="1"/>
</dbReference>
<reference evidence="3" key="1">
    <citation type="journal article" date="2019" name="Int. J. Syst. Evol. Microbiol.">
        <title>The Global Catalogue of Microorganisms (GCM) 10K type strain sequencing project: providing services to taxonomists for standard genome sequencing and annotation.</title>
        <authorList>
            <consortium name="The Broad Institute Genomics Platform"/>
            <consortium name="The Broad Institute Genome Sequencing Center for Infectious Disease"/>
            <person name="Wu L."/>
            <person name="Ma J."/>
        </authorList>
    </citation>
    <scope>NUCLEOTIDE SEQUENCE [LARGE SCALE GENOMIC DNA]</scope>
    <source>
        <strain evidence="3">KCTC 33842</strain>
    </source>
</reference>
<keyword evidence="3" id="KW-1185">Reference proteome</keyword>
<dbReference type="Pfam" id="PF13302">
    <property type="entry name" value="Acetyltransf_3"/>
    <property type="match status" value="1"/>
</dbReference>
<sequence>MRHDLTLTDGDFTLRPLTDADVAPLLALAAAHGAEYARMGTFPTQERYYTGALEADDQMPFVKLVNGELAGATRYMEMRPGHRRLEIGSTWLAPAFMRTGANRRFKRLLLFHAFEGLGMRRVEIKTDLLNVRSQTAIAALGAVREGVLRQHMPRLDGTQRDTVMYSIIAAEWPQVKAQLDARLG</sequence>
<feature type="domain" description="N-acetyltransferase" evidence="1">
    <location>
        <begin position="12"/>
        <end position="169"/>
    </location>
</feature>
<keyword evidence="2" id="KW-0012">Acyltransferase</keyword>
<dbReference type="PANTHER" id="PTHR43610">
    <property type="entry name" value="BLL6696 PROTEIN"/>
    <property type="match status" value="1"/>
</dbReference>
<dbReference type="InterPro" id="IPR016181">
    <property type="entry name" value="Acyl_CoA_acyltransferase"/>
</dbReference>
<dbReference type="SUPFAM" id="SSF55729">
    <property type="entry name" value="Acyl-CoA N-acyltransferases (Nat)"/>
    <property type="match status" value="1"/>
</dbReference>
<dbReference type="PROSITE" id="PS51186">
    <property type="entry name" value="GNAT"/>
    <property type="match status" value="1"/>
</dbReference>
<dbReference type="Proteomes" id="UP001597475">
    <property type="component" value="Unassembled WGS sequence"/>
</dbReference>
<dbReference type="PANTHER" id="PTHR43610:SF1">
    <property type="entry name" value="N-ACETYLTRANSFERASE DOMAIN-CONTAINING PROTEIN"/>
    <property type="match status" value="1"/>
</dbReference>
<evidence type="ECO:0000313" key="2">
    <source>
        <dbReference type="EMBL" id="MFD2610671.1"/>
    </source>
</evidence>
<name>A0ABW5P623_9DEIO</name>
<accession>A0ABW5P623</accession>
<evidence type="ECO:0000259" key="1">
    <source>
        <dbReference type="PROSITE" id="PS51186"/>
    </source>
</evidence>
<dbReference type="RefSeq" id="WP_386847001.1">
    <property type="nucleotide sequence ID" value="NZ_JBHUMK010000073.1"/>
</dbReference>
<dbReference type="EC" id="2.3.-.-" evidence="2"/>
<dbReference type="EMBL" id="JBHUMK010000073">
    <property type="protein sequence ID" value="MFD2610671.1"/>
    <property type="molecule type" value="Genomic_DNA"/>
</dbReference>
<dbReference type="InterPro" id="IPR000182">
    <property type="entry name" value="GNAT_dom"/>
</dbReference>
<evidence type="ECO:0000313" key="3">
    <source>
        <dbReference type="Proteomes" id="UP001597475"/>
    </source>
</evidence>
<protein>
    <submittedName>
        <fullName evidence="2">GNAT family N-acetyltransferase</fullName>
        <ecNumber evidence="2">2.3.-.-</ecNumber>
    </submittedName>
</protein>
<organism evidence="2 3">
    <name type="scientific">Deinococcus taklimakanensis</name>
    <dbReference type="NCBI Taxonomy" id="536443"/>
    <lineage>
        <taxon>Bacteria</taxon>
        <taxon>Thermotogati</taxon>
        <taxon>Deinococcota</taxon>
        <taxon>Deinococci</taxon>
        <taxon>Deinococcales</taxon>
        <taxon>Deinococcaceae</taxon>
        <taxon>Deinococcus</taxon>
    </lineage>
</organism>
<gene>
    <name evidence="2" type="ORF">ACFSR9_14705</name>
</gene>
<proteinExistence type="predicted"/>
<keyword evidence="2" id="KW-0808">Transferase</keyword>
<comment type="caution">
    <text evidence="2">The sequence shown here is derived from an EMBL/GenBank/DDBJ whole genome shotgun (WGS) entry which is preliminary data.</text>
</comment>